<gene>
    <name evidence="1" type="ORF">PGLA2088_LOCUS10934</name>
</gene>
<evidence type="ECO:0000313" key="2">
    <source>
        <dbReference type="Proteomes" id="UP000626109"/>
    </source>
</evidence>
<dbReference type="Proteomes" id="UP000626109">
    <property type="component" value="Unassembled WGS sequence"/>
</dbReference>
<sequence length="416" mass="46000">MAAKSRRTVPGRPPSVEGALVRRGMRLAQVVAACGGALGTLLALCEGITLAAAEQEELRGMVCDNRAYRDEELEPGGLKLLGVKESPLGYFPEGPAAATHEHFFQQLREVWSDNCPRTMVQLGLQPAPGLLRNWTAASLWMRYFNHSGTVLVVDAVDDYLSHFEGTLGEEPWASLLSDGRVKSKTVRAALAPESRVKARDRPVSFDSPNEGKVLAADDVMRRCSDGEGSLPGAEDPLHPCSRILKRMLQRDPLEYVAPVMSFDEVWKRDLGSKHIDFLHVDLGAAKMTDMFQKGFDKVLTSRSVSVLSFRVDNLWTPADLKKVVEWLDNLDYFSMFRLVCRDSSQAASFSYHGPGGTQAGPTTYLPLSGMDIDKVVDWKRMPLPQDVIVLDLRQPDVFKTVQLGDVHCDADEDLAE</sequence>
<dbReference type="EMBL" id="CAJNNW010012436">
    <property type="protein sequence ID" value="CAE8654271.1"/>
    <property type="molecule type" value="Genomic_DNA"/>
</dbReference>
<evidence type="ECO:0000313" key="1">
    <source>
        <dbReference type="EMBL" id="CAE8654271.1"/>
    </source>
</evidence>
<organism evidence="1 2">
    <name type="scientific">Polarella glacialis</name>
    <name type="common">Dinoflagellate</name>
    <dbReference type="NCBI Taxonomy" id="89957"/>
    <lineage>
        <taxon>Eukaryota</taxon>
        <taxon>Sar</taxon>
        <taxon>Alveolata</taxon>
        <taxon>Dinophyceae</taxon>
        <taxon>Suessiales</taxon>
        <taxon>Suessiaceae</taxon>
        <taxon>Polarella</taxon>
    </lineage>
</organism>
<accession>A0A813ISN6</accession>
<name>A0A813ISN6_POLGL</name>
<dbReference type="AlphaFoldDB" id="A0A813ISN6"/>
<comment type="caution">
    <text evidence="1">The sequence shown here is derived from an EMBL/GenBank/DDBJ whole genome shotgun (WGS) entry which is preliminary data.</text>
</comment>
<reference evidence="1" key="1">
    <citation type="submission" date="2021-02" db="EMBL/GenBank/DDBJ databases">
        <authorList>
            <person name="Dougan E. K."/>
            <person name="Rhodes N."/>
            <person name="Thang M."/>
            <person name="Chan C."/>
        </authorList>
    </citation>
    <scope>NUCLEOTIDE SEQUENCE</scope>
</reference>
<proteinExistence type="predicted"/>
<feature type="non-terminal residue" evidence="1">
    <location>
        <position position="1"/>
    </location>
</feature>
<protein>
    <submittedName>
        <fullName evidence="1">Uncharacterized protein</fullName>
    </submittedName>
</protein>